<accession>A0A1Q9DJR6</accession>
<keyword evidence="2" id="KW-1185">Reference proteome</keyword>
<evidence type="ECO:0000313" key="2">
    <source>
        <dbReference type="Proteomes" id="UP000186817"/>
    </source>
</evidence>
<evidence type="ECO:0000313" key="1">
    <source>
        <dbReference type="EMBL" id="OLP95425.1"/>
    </source>
</evidence>
<organism evidence="1 2">
    <name type="scientific">Symbiodinium microadriaticum</name>
    <name type="common">Dinoflagellate</name>
    <name type="synonym">Zooxanthella microadriatica</name>
    <dbReference type="NCBI Taxonomy" id="2951"/>
    <lineage>
        <taxon>Eukaryota</taxon>
        <taxon>Sar</taxon>
        <taxon>Alveolata</taxon>
        <taxon>Dinophyceae</taxon>
        <taxon>Suessiales</taxon>
        <taxon>Symbiodiniaceae</taxon>
        <taxon>Symbiodinium</taxon>
    </lineage>
</organism>
<comment type="caution">
    <text evidence="1">The sequence shown here is derived from an EMBL/GenBank/DDBJ whole genome shotgun (WGS) entry which is preliminary data.</text>
</comment>
<dbReference type="OMA" id="KSKATCH"/>
<gene>
    <name evidence="1" type="ORF">AK812_SmicGene22456</name>
</gene>
<reference evidence="1 2" key="1">
    <citation type="submission" date="2016-02" db="EMBL/GenBank/DDBJ databases">
        <title>Genome analysis of coral dinoflagellate symbionts highlights evolutionary adaptations to a symbiotic lifestyle.</title>
        <authorList>
            <person name="Aranda M."/>
            <person name="Li Y."/>
            <person name="Liew Y.J."/>
            <person name="Baumgarten S."/>
            <person name="Simakov O."/>
            <person name="Wilson M."/>
            <person name="Piel J."/>
            <person name="Ashoor H."/>
            <person name="Bougouffa S."/>
            <person name="Bajic V.B."/>
            <person name="Ryu T."/>
            <person name="Ravasi T."/>
            <person name="Bayer T."/>
            <person name="Micklem G."/>
            <person name="Kim H."/>
            <person name="Bhak J."/>
            <person name="Lajeunesse T.C."/>
            <person name="Voolstra C.R."/>
        </authorList>
    </citation>
    <scope>NUCLEOTIDE SEQUENCE [LARGE SCALE GENOMIC DNA]</scope>
    <source>
        <strain evidence="1 2">CCMP2467</strain>
    </source>
</reference>
<protein>
    <submittedName>
        <fullName evidence="1">Uncharacterized protein</fullName>
    </submittedName>
</protein>
<dbReference type="OrthoDB" id="411605at2759"/>
<sequence>MQPDPLATRCQHSPYNMRRLTGCSLEERLHGLLSRLGSEQRRRIFSRLTQAQRQKLEQCLLAKCEVQRRNWQGVTVVARSCDEERDPGRRWSPLRRGHGPSDWSRALCQPHSEKAGHAQSQGVYKRVVAGHTSYEATCRTGPFNLSTKWTRSWEAAERFAKVLKGIRKRVLQSSAEIEVSFREAIAEELWQTGLKAREDLNLAFVVRIGARYWVGRSLESPRFAASGLDLERGLSAFRRLRQARGAVFEGACNELSLLMKHSPGELSDAWQRLRMVYLDIWEQAGHSRERVARRLDSLEAKQKPRRLQALRRWRARRTQMAASRRQAWPKSGRLRGGSEALQARCERLLEQWWTKTCRKCCGGVGQPTAQKKAKITGCGMTPVGVCM</sequence>
<dbReference type="AlphaFoldDB" id="A0A1Q9DJR6"/>
<proteinExistence type="predicted"/>
<dbReference type="Proteomes" id="UP000186817">
    <property type="component" value="Unassembled WGS sequence"/>
</dbReference>
<name>A0A1Q9DJR6_SYMMI</name>
<dbReference type="EMBL" id="LSRX01000503">
    <property type="protein sequence ID" value="OLP95425.1"/>
    <property type="molecule type" value="Genomic_DNA"/>
</dbReference>